<dbReference type="Pfam" id="PF13500">
    <property type="entry name" value="AAA_26"/>
    <property type="match status" value="1"/>
</dbReference>
<dbReference type="AlphaFoldDB" id="G7DYC7"/>
<dbReference type="InterPro" id="IPR005814">
    <property type="entry name" value="Aminotrans_3"/>
</dbReference>
<reference evidence="4 5" key="2">
    <citation type="journal article" date="2012" name="Open Biol.">
        <title>Characteristics of nucleosomes and linker DNA regions on the genome of the basidiomycete Mixia osmundae revealed by mono- and dinucleosome mapping.</title>
        <authorList>
            <person name="Nishida H."/>
            <person name="Kondo S."/>
            <person name="Matsumoto T."/>
            <person name="Suzuki Y."/>
            <person name="Yoshikawa H."/>
            <person name="Taylor T.D."/>
            <person name="Sugiyama J."/>
        </authorList>
    </citation>
    <scope>NUCLEOTIDE SEQUENCE [LARGE SCALE GENOMIC DNA]</scope>
    <source>
        <strain evidence="5">CBS 9802 / IAM 14324 / JCM 22182 / KY 12970</strain>
    </source>
</reference>
<dbReference type="Gene3D" id="3.40.640.10">
    <property type="entry name" value="Type I PLP-dependent aspartate aminotransferase-like (Major domain)"/>
    <property type="match status" value="1"/>
</dbReference>
<dbReference type="CDD" id="cd03109">
    <property type="entry name" value="DTBS"/>
    <property type="match status" value="1"/>
</dbReference>
<dbReference type="Proteomes" id="UP000009131">
    <property type="component" value="Unassembled WGS sequence"/>
</dbReference>
<dbReference type="GO" id="GO:0005739">
    <property type="term" value="C:mitochondrion"/>
    <property type="evidence" value="ECO:0007669"/>
    <property type="project" value="UniProtKB-SubCell"/>
</dbReference>
<dbReference type="PANTHER" id="PTHR42684:SF3">
    <property type="entry name" value="ADENOSYLMETHIONINE-8-AMINO-7-OXONONANOATE AMINOTRANSFERASE"/>
    <property type="match status" value="1"/>
</dbReference>
<dbReference type="PROSITE" id="PS00600">
    <property type="entry name" value="AA_TRANSFER_CLASS_3"/>
    <property type="match status" value="1"/>
</dbReference>
<dbReference type="SUPFAM" id="SSF53383">
    <property type="entry name" value="PLP-dependent transferases"/>
    <property type="match status" value="1"/>
</dbReference>
<name>G7DYC7_MIXOS</name>
<evidence type="ECO:0000313" key="5">
    <source>
        <dbReference type="Proteomes" id="UP000009131"/>
    </source>
</evidence>
<dbReference type="SUPFAM" id="SSF52540">
    <property type="entry name" value="P-loop containing nucleoside triphosphate hydrolases"/>
    <property type="match status" value="1"/>
</dbReference>
<evidence type="ECO:0000256" key="3">
    <source>
        <dbReference type="ARBA" id="ARBA00022679"/>
    </source>
</evidence>
<dbReference type="InterPro" id="IPR049704">
    <property type="entry name" value="Aminotrans_3_PPA_site"/>
</dbReference>
<evidence type="ECO:0000256" key="2">
    <source>
        <dbReference type="ARBA" id="ARBA00022576"/>
    </source>
</evidence>
<evidence type="ECO:0000256" key="1">
    <source>
        <dbReference type="ARBA" id="ARBA00004173"/>
    </source>
</evidence>
<keyword evidence="3" id="KW-0808">Transferase</keyword>
<sequence>MLHRYLRTHALFGANTDVGKTLFATALVRASQALGEAAYYLKPIGTTAGTDDPGDDGHVRTFAHGVPTECLFRFDEPVSPHLAAARAQSRDDKYAVPTDHEFVRAIERHAKQVAALCSASESEYASLLVETAGGVHSPVLSGTSQAEALRPLRLPAILIGSHALGGISATLTAYESLKLRGYSVDAVLCLKEDRYANWDYLRQYFEKERQIPFACASLPPERAVNAQAERASMTAWYDSITAASERHDEISLGSLIASLRTRHAKRIDDLDTAGQRTLDTVWWPFVQHSHVKTPADVMVIDSAHKDSFSVLASESSDESDPMLEPVFDGSASWWTQAVGHSHPELALTAAHAAARYGHVLFPTATHKPALDLTRRLLDTAGKDWASRVFFSDDGSTGMEVAIKMALHSYASRSQLSIEKSKSLRILGLSGSYHGDTIGAMDASEPSIYNANVHWHSGRGFWFDPPSYLIENGKIVIKCSGSQWKHEASATFESLAKLFDLTHRLEHDELAVTYREHIARHLTELREQGSIQAGALLLEPILMGAGGMIFVDPLFQRVLIDTVREEDHGNLPVIFDEVFVGLHRLGQITTGNYLGVKPDVACYAKILTGGTVPMAVTLATSAIFESYLGEHKVDALLHGHSYTAHPIGCAVAVKALELVEQAVEEPHVDVARQRWGMTRPAMPFSLYDPDFVSEISSLPTVRGAMALGTVLAITLESASAGYASNAAQDVLKNLIYPPGEALAIHARPLGNVVYFMTSLNTQAPAIRTLENRIRDVLG</sequence>
<reference evidence="4 5" key="1">
    <citation type="journal article" date="2011" name="J. Gen. Appl. Microbiol.">
        <title>Draft genome sequencing of the enigmatic basidiomycete Mixia osmundae.</title>
        <authorList>
            <person name="Nishida H."/>
            <person name="Nagatsuka Y."/>
            <person name="Sugiyama J."/>
        </authorList>
    </citation>
    <scope>NUCLEOTIDE SEQUENCE [LARGE SCALE GENOMIC DNA]</scope>
    <source>
        <strain evidence="5">CBS 9802 / IAM 14324 / JCM 22182 / KY 12970</strain>
    </source>
</reference>
<dbReference type="InterPro" id="IPR027417">
    <property type="entry name" value="P-loop_NTPase"/>
</dbReference>
<evidence type="ECO:0000313" key="4">
    <source>
        <dbReference type="EMBL" id="GAA95587.1"/>
    </source>
</evidence>
<dbReference type="OrthoDB" id="425114at2759"/>
<dbReference type="InParanoid" id="G7DYC7"/>
<dbReference type="InterPro" id="IPR015421">
    <property type="entry name" value="PyrdxlP-dep_Trfase_major"/>
</dbReference>
<gene>
    <name evidence="4" type="primary">Mo02243</name>
    <name evidence="4" type="ORF">E5Q_02243</name>
</gene>
<dbReference type="Pfam" id="PF00202">
    <property type="entry name" value="Aminotran_3"/>
    <property type="match status" value="1"/>
</dbReference>
<keyword evidence="5" id="KW-1185">Reference proteome</keyword>
<keyword evidence="2" id="KW-0032">Aminotransferase</keyword>
<dbReference type="GO" id="GO:0004015">
    <property type="term" value="F:adenosylmethionine-8-amino-7-oxononanoate transaminase activity"/>
    <property type="evidence" value="ECO:0007669"/>
    <property type="project" value="TreeGrafter"/>
</dbReference>
<comment type="caution">
    <text evidence="4">The sequence shown here is derived from an EMBL/GenBank/DDBJ whole genome shotgun (WGS) entry which is preliminary data.</text>
</comment>
<dbReference type="GO" id="GO:0009102">
    <property type="term" value="P:biotin biosynthetic process"/>
    <property type="evidence" value="ECO:0007669"/>
    <property type="project" value="TreeGrafter"/>
</dbReference>
<dbReference type="GO" id="GO:0004141">
    <property type="term" value="F:dethiobiotin synthase activity"/>
    <property type="evidence" value="ECO:0007669"/>
    <property type="project" value="TreeGrafter"/>
</dbReference>
<dbReference type="PANTHER" id="PTHR42684">
    <property type="entry name" value="ADENOSYLMETHIONINE-8-AMINO-7-OXONONANOATE AMINOTRANSFERASE"/>
    <property type="match status" value="1"/>
</dbReference>
<dbReference type="eggNOG" id="KOG1401">
    <property type="taxonomic scope" value="Eukaryota"/>
</dbReference>
<dbReference type="InterPro" id="IPR015424">
    <property type="entry name" value="PyrdxlP-dep_Trfase"/>
</dbReference>
<evidence type="ECO:0008006" key="6">
    <source>
        <dbReference type="Google" id="ProtNLM"/>
    </source>
</evidence>
<dbReference type="Gene3D" id="3.40.50.300">
    <property type="entry name" value="P-loop containing nucleotide triphosphate hydrolases"/>
    <property type="match status" value="1"/>
</dbReference>
<dbReference type="EMBL" id="BABT02000062">
    <property type="protein sequence ID" value="GAA95587.1"/>
    <property type="molecule type" value="Genomic_DNA"/>
</dbReference>
<comment type="subcellular location">
    <subcellularLocation>
        <location evidence="1">Mitochondrion</location>
    </subcellularLocation>
</comment>
<proteinExistence type="predicted"/>
<protein>
    <recommendedName>
        <fullName evidence="6">Dethiobiotin synthase</fullName>
    </recommendedName>
</protein>
<dbReference type="HOGENOM" id="CLU_010794_0_0_1"/>
<dbReference type="GO" id="GO:0030170">
    <property type="term" value="F:pyridoxal phosphate binding"/>
    <property type="evidence" value="ECO:0007669"/>
    <property type="project" value="InterPro"/>
</dbReference>
<dbReference type="STRING" id="764103.G7DYC7"/>
<organism evidence="4 5">
    <name type="scientific">Mixia osmundae (strain CBS 9802 / IAM 14324 / JCM 22182 / KY 12970)</name>
    <dbReference type="NCBI Taxonomy" id="764103"/>
    <lineage>
        <taxon>Eukaryota</taxon>
        <taxon>Fungi</taxon>
        <taxon>Dikarya</taxon>
        <taxon>Basidiomycota</taxon>
        <taxon>Pucciniomycotina</taxon>
        <taxon>Mixiomycetes</taxon>
        <taxon>Mixiales</taxon>
        <taxon>Mixiaceae</taxon>
        <taxon>Mixia</taxon>
    </lineage>
</organism>
<accession>G7DYC7</accession>